<sequence length="114" mass="12887">MDDMLKTKDEYPTDDTETWTPPELFDSYTRGSEEQWARADSDGLLKRVVSNPLVTPRTDEYPTLSNTQGESTKNALMVKEEVVLAVIESVPAFELLPDFNSSSLIGGTGDRRWW</sequence>
<comment type="caution">
    <text evidence="3">The sequence shown here is derived from an EMBL/GenBank/DDBJ whole genome shotgun (WGS) entry which is preliminary data.</text>
</comment>
<evidence type="ECO:0000313" key="3">
    <source>
        <dbReference type="EMBL" id="KAK5977803.1"/>
    </source>
</evidence>
<evidence type="ECO:0000313" key="4">
    <source>
        <dbReference type="Proteomes" id="UP001331761"/>
    </source>
</evidence>
<proteinExistence type="predicted"/>
<feature type="region of interest" description="Disordered" evidence="1">
    <location>
        <begin position="1"/>
        <end position="25"/>
    </location>
</feature>
<organism evidence="3 4">
    <name type="scientific">Trichostrongylus colubriformis</name>
    <name type="common">Black scour worm</name>
    <dbReference type="NCBI Taxonomy" id="6319"/>
    <lineage>
        <taxon>Eukaryota</taxon>
        <taxon>Metazoa</taxon>
        <taxon>Ecdysozoa</taxon>
        <taxon>Nematoda</taxon>
        <taxon>Chromadorea</taxon>
        <taxon>Rhabditida</taxon>
        <taxon>Rhabditina</taxon>
        <taxon>Rhabditomorpha</taxon>
        <taxon>Strongyloidea</taxon>
        <taxon>Trichostrongylidae</taxon>
        <taxon>Trichostrongylus</taxon>
    </lineage>
</organism>
<dbReference type="EMBL" id="WIXE01025995">
    <property type="protein sequence ID" value="KAK5964284.1"/>
    <property type="molecule type" value="Genomic_DNA"/>
</dbReference>
<protein>
    <submittedName>
        <fullName evidence="3">Uncharacterized protein</fullName>
    </submittedName>
</protein>
<evidence type="ECO:0000313" key="2">
    <source>
        <dbReference type="EMBL" id="KAK5964284.1"/>
    </source>
</evidence>
<dbReference type="EMBL" id="WIXE01010153">
    <property type="protein sequence ID" value="KAK5977803.1"/>
    <property type="molecule type" value="Genomic_DNA"/>
</dbReference>
<reference evidence="3 4" key="1">
    <citation type="submission" date="2019-10" db="EMBL/GenBank/DDBJ databases">
        <title>Assembly and Annotation for the nematode Trichostrongylus colubriformis.</title>
        <authorList>
            <person name="Martin J."/>
        </authorList>
    </citation>
    <scope>NUCLEOTIDE SEQUENCE [LARGE SCALE GENOMIC DNA]</scope>
    <source>
        <strain evidence="3">G859</strain>
        <tissue evidence="3">Whole worm</tissue>
    </source>
</reference>
<dbReference type="Proteomes" id="UP001331761">
    <property type="component" value="Unassembled WGS sequence"/>
</dbReference>
<accession>A0AAN8FZS3</accession>
<feature type="compositionally biased region" description="Basic and acidic residues" evidence="1">
    <location>
        <begin position="1"/>
        <end position="11"/>
    </location>
</feature>
<evidence type="ECO:0000256" key="1">
    <source>
        <dbReference type="SAM" id="MobiDB-lite"/>
    </source>
</evidence>
<dbReference type="AlphaFoldDB" id="A0AAN8FZS3"/>
<gene>
    <name evidence="3" type="ORF">GCK32_014824</name>
    <name evidence="2" type="ORF">GCK32_015510</name>
</gene>
<keyword evidence="4" id="KW-1185">Reference proteome</keyword>
<name>A0AAN8FZS3_TRICO</name>